<accession>A0ABC8SX94</accession>
<reference evidence="1 2" key="1">
    <citation type="submission" date="2024-02" db="EMBL/GenBank/DDBJ databases">
        <authorList>
            <person name="Vignale AGUSTIN F."/>
            <person name="Sosa J E."/>
            <person name="Modenutti C."/>
        </authorList>
    </citation>
    <scope>NUCLEOTIDE SEQUENCE [LARGE SCALE GENOMIC DNA]</scope>
</reference>
<protein>
    <submittedName>
        <fullName evidence="1">Uncharacterized protein</fullName>
    </submittedName>
</protein>
<dbReference type="Proteomes" id="UP001642360">
    <property type="component" value="Unassembled WGS sequence"/>
</dbReference>
<evidence type="ECO:0000313" key="1">
    <source>
        <dbReference type="EMBL" id="CAK9161806.1"/>
    </source>
</evidence>
<keyword evidence="2" id="KW-1185">Reference proteome</keyword>
<evidence type="ECO:0000313" key="2">
    <source>
        <dbReference type="Proteomes" id="UP001642360"/>
    </source>
</evidence>
<sequence>MLALRLLFACPSNAPRLHAPAVRVPRQFERPGSVQTNLCIIRTEGKEATRVCNKQADVVGLPLHSYVVVGPEERLESKLHNIRRAKTLSRSFPKSMASDTEICNEKHKRMYATLVSDLAIFTVIAPKPFGSEKLIDHGIIKWPECLGGADELGRRTSKFWGFHTDGNRPNSRRIVAEKYNKPI</sequence>
<dbReference type="EMBL" id="CAUOFW020003736">
    <property type="protein sequence ID" value="CAK9161806.1"/>
    <property type="molecule type" value="Genomic_DNA"/>
</dbReference>
<dbReference type="AlphaFoldDB" id="A0ABC8SX94"/>
<name>A0ABC8SX94_9AQUA</name>
<gene>
    <name evidence="1" type="ORF">ILEXP_LOCUS30626</name>
</gene>
<organism evidence="1 2">
    <name type="scientific">Ilex paraguariensis</name>
    <name type="common">yerba mate</name>
    <dbReference type="NCBI Taxonomy" id="185542"/>
    <lineage>
        <taxon>Eukaryota</taxon>
        <taxon>Viridiplantae</taxon>
        <taxon>Streptophyta</taxon>
        <taxon>Embryophyta</taxon>
        <taxon>Tracheophyta</taxon>
        <taxon>Spermatophyta</taxon>
        <taxon>Magnoliopsida</taxon>
        <taxon>eudicotyledons</taxon>
        <taxon>Gunneridae</taxon>
        <taxon>Pentapetalae</taxon>
        <taxon>asterids</taxon>
        <taxon>campanulids</taxon>
        <taxon>Aquifoliales</taxon>
        <taxon>Aquifoliaceae</taxon>
        <taxon>Ilex</taxon>
    </lineage>
</organism>
<proteinExistence type="predicted"/>
<comment type="caution">
    <text evidence="1">The sequence shown here is derived from an EMBL/GenBank/DDBJ whole genome shotgun (WGS) entry which is preliminary data.</text>
</comment>